<evidence type="ECO:0000313" key="4">
    <source>
        <dbReference type="Proteomes" id="UP000824037"/>
    </source>
</evidence>
<evidence type="ECO:0000313" key="3">
    <source>
        <dbReference type="EMBL" id="HIZ36265.1"/>
    </source>
</evidence>
<dbReference type="GO" id="GO:0005886">
    <property type="term" value="C:plasma membrane"/>
    <property type="evidence" value="ECO:0007669"/>
    <property type="project" value="TreeGrafter"/>
</dbReference>
<comment type="similarity">
    <text evidence="1">Belongs to the F420H(2)-dependent quinone reductase family.</text>
</comment>
<comment type="catalytic activity">
    <reaction evidence="2">
        <text>oxidized coenzyme F420-(gamma-L-Glu)(n) + a quinol + H(+) = reduced coenzyme F420-(gamma-L-Glu)(n) + a quinone</text>
        <dbReference type="Rhea" id="RHEA:39663"/>
        <dbReference type="Rhea" id="RHEA-COMP:12939"/>
        <dbReference type="Rhea" id="RHEA-COMP:14378"/>
        <dbReference type="ChEBI" id="CHEBI:15378"/>
        <dbReference type="ChEBI" id="CHEBI:24646"/>
        <dbReference type="ChEBI" id="CHEBI:132124"/>
        <dbReference type="ChEBI" id="CHEBI:133980"/>
        <dbReference type="ChEBI" id="CHEBI:139511"/>
    </reaction>
</comment>
<name>A0A9D2EF60_9MICO</name>
<dbReference type="GO" id="GO:0016491">
    <property type="term" value="F:oxidoreductase activity"/>
    <property type="evidence" value="ECO:0007669"/>
    <property type="project" value="InterPro"/>
</dbReference>
<accession>A0A9D2EF60</accession>
<sequence>MDFNVQIAETFRANQGVVTEPMNFGNRLVLVHVPKKDGTERVTPLVALYRDGAWHVSGSAGGSPKHPAWVFSLRRAEAVRIEVPGDPIRTLNVSVRELDGAERDEIWTAVTEKMPGFADYQKSAGDRVIPVFRLTP</sequence>
<dbReference type="EMBL" id="DXBY01000182">
    <property type="protein sequence ID" value="HIZ36265.1"/>
    <property type="molecule type" value="Genomic_DNA"/>
</dbReference>
<dbReference type="InterPro" id="IPR004378">
    <property type="entry name" value="F420H2_quin_Rdtase"/>
</dbReference>
<organism evidence="3 4">
    <name type="scientific">Candidatus Ruania gallistercoris</name>
    <dbReference type="NCBI Taxonomy" id="2838746"/>
    <lineage>
        <taxon>Bacteria</taxon>
        <taxon>Bacillati</taxon>
        <taxon>Actinomycetota</taxon>
        <taxon>Actinomycetes</taxon>
        <taxon>Micrococcales</taxon>
        <taxon>Ruaniaceae</taxon>
        <taxon>Ruania</taxon>
    </lineage>
</organism>
<evidence type="ECO:0000256" key="1">
    <source>
        <dbReference type="ARBA" id="ARBA00008710"/>
    </source>
</evidence>
<dbReference type="NCBIfam" id="TIGR00026">
    <property type="entry name" value="hi_GC_TIGR00026"/>
    <property type="match status" value="1"/>
</dbReference>
<dbReference type="PANTHER" id="PTHR39428:SF1">
    <property type="entry name" value="F420H(2)-DEPENDENT QUINONE REDUCTASE RV1261C"/>
    <property type="match status" value="1"/>
</dbReference>
<protein>
    <submittedName>
        <fullName evidence="3">Nitroreductase family deazaflavin-dependent oxidoreductase</fullName>
    </submittedName>
</protein>
<dbReference type="Pfam" id="PF04075">
    <property type="entry name" value="F420H2_quin_red"/>
    <property type="match status" value="1"/>
</dbReference>
<dbReference type="GO" id="GO:0070967">
    <property type="term" value="F:coenzyme F420 binding"/>
    <property type="evidence" value="ECO:0007669"/>
    <property type="project" value="TreeGrafter"/>
</dbReference>
<gene>
    <name evidence="3" type="ORF">H9815_10845</name>
</gene>
<dbReference type="Gene3D" id="2.30.110.10">
    <property type="entry name" value="Electron Transport, Fmn-binding Protein, Chain A"/>
    <property type="match status" value="1"/>
</dbReference>
<dbReference type="InterPro" id="IPR012349">
    <property type="entry name" value="Split_barrel_FMN-bd"/>
</dbReference>
<dbReference type="PANTHER" id="PTHR39428">
    <property type="entry name" value="F420H(2)-DEPENDENT QUINONE REDUCTASE RV1261C"/>
    <property type="match status" value="1"/>
</dbReference>
<dbReference type="Proteomes" id="UP000824037">
    <property type="component" value="Unassembled WGS sequence"/>
</dbReference>
<dbReference type="AlphaFoldDB" id="A0A9D2EF60"/>
<evidence type="ECO:0000256" key="2">
    <source>
        <dbReference type="ARBA" id="ARBA00049106"/>
    </source>
</evidence>
<comment type="caution">
    <text evidence="3">The sequence shown here is derived from an EMBL/GenBank/DDBJ whole genome shotgun (WGS) entry which is preliminary data.</text>
</comment>
<reference evidence="3" key="2">
    <citation type="submission" date="2021-04" db="EMBL/GenBank/DDBJ databases">
        <authorList>
            <person name="Gilroy R."/>
        </authorList>
    </citation>
    <scope>NUCLEOTIDE SEQUENCE</scope>
    <source>
        <strain evidence="3">ChiGjej4B4-7305</strain>
    </source>
</reference>
<reference evidence="3" key="1">
    <citation type="journal article" date="2021" name="PeerJ">
        <title>Extensive microbial diversity within the chicken gut microbiome revealed by metagenomics and culture.</title>
        <authorList>
            <person name="Gilroy R."/>
            <person name="Ravi A."/>
            <person name="Getino M."/>
            <person name="Pursley I."/>
            <person name="Horton D.L."/>
            <person name="Alikhan N.F."/>
            <person name="Baker D."/>
            <person name="Gharbi K."/>
            <person name="Hall N."/>
            <person name="Watson M."/>
            <person name="Adriaenssens E.M."/>
            <person name="Foster-Nyarko E."/>
            <person name="Jarju S."/>
            <person name="Secka A."/>
            <person name="Antonio M."/>
            <person name="Oren A."/>
            <person name="Chaudhuri R.R."/>
            <person name="La Ragione R."/>
            <person name="Hildebrand F."/>
            <person name="Pallen M.J."/>
        </authorList>
    </citation>
    <scope>NUCLEOTIDE SEQUENCE</scope>
    <source>
        <strain evidence="3">ChiGjej4B4-7305</strain>
    </source>
</reference>
<proteinExistence type="inferred from homology"/>